<keyword evidence="5" id="KW-1185">Reference proteome</keyword>
<dbReference type="Pfam" id="PF07714">
    <property type="entry name" value="PK_Tyr_Ser-Thr"/>
    <property type="match status" value="1"/>
</dbReference>
<gene>
    <name evidence="4" type="ORF">GMARGA_LOCUS3614</name>
</gene>
<dbReference type="PANTHER" id="PTHR44329">
    <property type="entry name" value="SERINE/THREONINE-PROTEIN KINASE TNNI3K-RELATED"/>
    <property type="match status" value="1"/>
</dbReference>
<accession>A0ABM8W5K6</accession>
<proteinExistence type="predicted"/>
<sequence length="262" mass="29627">METISSTEDVQLIKTLQNNINSISYSEIKNARSVKVIDYGVTLKGYWHDHIVIMKHISPELVNRDNEMLKQLLHKLSMINHPNILQFFGTSTGRAQISNPVFLELNINASSSISLQGEMIAFTDSKLLNDLNSNFTTASDIYSLGVVMWSISSGKLPFENFTSQIDLVNRIVLENIRENPVDGTPQAYIDLYQRCWGLNSEKRPSAQEVCIQLEANLQKESWNEYGEIIYTNDRIHLSPVVIPLDCKVGKGVFSTLDFLAEI</sequence>
<dbReference type="Gene3D" id="3.30.200.20">
    <property type="entry name" value="Phosphorylase Kinase, domain 1"/>
    <property type="match status" value="1"/>
</dbReference>
<dbReference type="InterPro" id="IPR011009">
    <property type="entry name" value="Kinase-like_dom_sf"/>
</dbReference>
<evidence type="ECO:0000313" key="4">
    <source>
        <dbReference type="EMBL" id="CAG8530863.1"/>
    </source>
</evidence>
<dbReference type="InterPro" id="IPR051681">
    <property type="entry name" value="Ser/Thr_Kinases-Pseudokinases"/>
</dbReference>
<dbReference type="PROSITE" id="PS50011">
    <property type="entry name" value="PROTEIN_KINASE_DOM"/>
    <property type="match status" value="1"/>
</dbReference>
<evidence type="ECO:0000256" key="1">
    <source>
        <dbReference type="ARBA" id="ARBA00022741"/>
    </source>
</evidence>
<feature type="domain" description="Protein kinase" evidence="3">
    <location>
        <begin position="1"/>
        <end position="217"/>
    </location>
</feature>
<dbReference type="SUPFAM" id="SSF56112">
    <property type="entry name" value="Protein kinase-like (PK-like)"/>
    <property type="match status" value="1"/>
</dbReference>
<organism evidence="4 5">
    <name type="scientific">Gigaspora margarita</name>
    <dbReference type="NCBI Taxonomy" id="4874"/>
    <lineage>
        <taxon>Eukaryota</taxon>
        <taxon>Fungi</taxon>
        <taxon>Fungi incertae sedis</taxon>
        <taxon>Mucoromycota</taxon>
        <taxon>Glomeromycotina</taxon>
        <taxon>Glomeromycetes</taxon>
        <taxon>Diversisporales</taxon>
        <taxon>Gigasporaceae</taxon>
        <taxon>Gigaspora</taxon>
    </lineage>
</organism>
<evidence type="ECO:0000256" key="2">
    <source>
        <dbReference type="ARBA" id="ARBA00022840"/>
    </source>
</evidence>
<dbReference type="EMBL" id="CAJVQB010001320">
    <property type="protein sequence ID" value="CAG8530863.1"/>
    <property type="molecule type" value="Genomic_DNA"/>
</dbReference>
<protein>
    <submittedName>
        <fullName evidence="4">10342_t:CDS:1</fullName>
    </submittedName>
</protein>
<dbReference type="InterPro" id="IPR000719">
    <property type="entry name" value="Prot_kinase_dom"/>
</dbReference>
<keyword evidence="1" id="KW-0547">Nucleotide-binding</keyword>
<name>A0ABM8W5K6_GIGMA</name>
<dbReference type="InterPro" id="IPR001245">
    <property type="entry name" value="Ser-Thr/Tyr_kinase_cat_dom"/>
</dbReference>
<evidence type="ECO:0000259" key="3">
    <source>
        <dbReference type="PROSITE" id="PS50011"/>
    </source>
</evidence>
<reference evidence="4 5" key="1">
    <citation type="submission" date="2021-06" db="EMBL/GenBank/DDBJ databases">
        <authorList>
            <person name="Kallberg Y."/>
            <person name="Tangrot J."/>
            <person name="Rosling A."/>
        </authorList>
    </citation>
    <scope>NUCLEOTIDE SEQUENCE [LARGE SCALE GENOMIC DNA]</scope>
    <source>
        <strain evidence="4 5">120-4 pot B 10/14</strain>
    </source>
</reference>
<evidence type="ECO:0000313" key="5">
    <source>
        <dbReference type="Proteomes" id="UP000789901"/>
    </source>
</evidence>
<dbReference type="PANTHER" id="PTHR44329:SF298">
    <property type="entry name" value="MIXED LINEAGE KINASE DOMAIN-LIKE PROTEIN"/>
    <property type="match status" value="1"/>
</dbReference>
<dbReference type="Proteomes" id="UP000789901">
    <property type="component" value="Unassembled WGS sequence"/>
</dbReference>
<dbReference type="Gene3D" id="1.10.510.10">
    <property type="entry name" value="Transferase(Phosphotransferase) domain 1"/>
    <property type="match status" value="1"/>
</dbReference>
<comment type="caution">
    <text evidence="4">The sequence shown here is derived from an EMBL/GenBank/DDBJ whole genome shotgun (WGS) entry which is preliminary data.</text>
</comment>
<keyword evidence="2" id="KW-0067">ATP-binding</keyword>